<dbReference type="RefSeq" id="WP_134757113.1">
    <property type="nucleotide sequence ID" value="NZ_CP038150.1"/>
</dbReference>
<dbReference type="Gene3D" id="3.40.50.2000">
    <property type="entry name" value="Glycogen Phosphorylase B"/>
    <property type="match status" value="2"/>
</dbReference>
<dbReference type="PANTHER" id="PTHR30160:SF1">
    <property type="entry name" value="LIPOPOLYSACCHARIDE 1,2-N-ACETYLGLUCOSAMINETRANSFERASE-RELATED"/>
    <property type="match status" value="1"/>
</dbReference>
<dbReference type="Pfam" id="PF01075">
    <property type="entry name" value="Glyco_transf_9"/>
    <property type="match status" value="1"/>
</dbReference>
<accession>A0A4P7D5A1</accession>
<keyword evidence="1" id="KW-0328">Glycosyltransferase</keyword>
<dbReference type="OrthoDB" id="9781892at2"/>
<dbReference type="InterPro" id="IPR051199">
    <property type="entry name" value="LPS_LOS_Heptosyltrfase"/>
</dbReference>
<evidence type="ECO:0000256" key="1">
    <source>
        <dbReference type="ARBA" id="ARBA00022676"/>
    </source>
</evidence>
<protein>
    <submittedName>
        <fullName evidence="3">Glycosyltransferase family 9 protein</fullName>
    </submittedName>
</protein>
<dbReference type="GO" id="GO:0005829">
    <property type="term" value="C:cytosol"/>
    <property type="evidence" value="ECO:0007669"/>
    <property type="project" value="TreeGrafter"/>
</dbReference>
<gene>
    <name evidence="3" type="ORF">E1956_33020</name>
</gene>
<organism evidence="3 4">
    <name type="scientific">Paraburkholderia pallida</name>
    <dbReference type="NCBI Taxonomy" id="2547399"/>
    <lineage>
        <taxon>Bacteria</taxon>
        <taxon>Pseudomonadati</taxon>
        <taxon>Pseudomonadota</taxon>
        <taxon>Betaproteobacteria</taxon>
        <taxon>Burkholderiales</taxon>
        <taxon>Burkholderiaceae</taxon>
        <taxon>Paraburkholderia</taxon>
    </lineage>
</organism>
<dbReference type="Proteomes" id="UP000295727">
    <property type="component" value="Chromosome 3"/>
</dbReference>
<evidence type="ECO:0000313" key="4">
    <source>
        <dbReference type="Proteomes" id="UP000295727"/>
    </source>
</evidence>
<sequence>MGRLHGRIIVFARALPKLAFKALRRKPAQPARILIAHQLLLGDALLLTALIAKTRRQYPSAQIVLACPKGIAPLYAGRPLGVTALAFDPRDRASIQRLTDSGPYDLGIVAGDNRYSWLALAAGCRWIVAHGGDRPAWKNWPVDERIAYPDAPAAWAELAAGLVEGAAPPPYRLADWPTPPASTPLPAGLRERRYVVLHPGASSAVKRWPAQRWRELAQRVEAQGYTIVWSGGQGEAAVVAEVAPGSAHLNLAGRLDLAGMWHLLAGAHAVVCPDTGIAHLARLVGAPTVALFGPGNPAIHGAGRYWQDAPFVALAVADLPCRDQTTLFRRRVPWVRRCSRSAATCVAWRDGHADCMTAHSVDAVYRALQSAMALARAR</sequence>
<evidence type="ECO:0000313" key="3">
    <source>
        <dbReference type="EMBL" id="QBR01955.1"/>
    </source>
</evidence>
<dbReference type="SUPFAM" id="SSF53756">
    <property type="entry name" value="UDP-Glycosyltransferase/glycogen phosphorylase"/>
    <property type="match status" value="1"/>
</dbReference>
<keyword evidence="4" id="KW-1185">Reference proteome</keyword>
<reference evidence="3 4" key="1">
    <citation type="submission" date="2019-03" db="EMBL/GenBank/DDBJ databases">
        <title>Paraburkholderia sp. 7MH5, isolated from subtropical forest soil.</title>
        <authorList>
            <person name="Gao Z.-H."/>
            <person name="Qiu L.-H."/>
        </authorList>
    </citation>
    <scope>NUCLEOTIDE SEQUENCE [LARGE SCALE GENOMIC DNA]</scope>
    <source>
        <strain evidence="3 4">7MH5</strain>
    </source>
</reference>
<proteinExistence type="predicted"/>
<dbReference type="GO" id="GO:0008713">
    <property type="term" value="F:ADP-heptose-lipopolysaccharide heptosyltransferase activity"/>
    <property type="evidence" value="ECO:0007669"/>
    <property type="project" value="TreeGrafter"/>
</dbReference>
<dbReference type="InterPro" id="IPR002201">
    <property type="entry name" value="Glyco_trans_9"/>
</dbReference>
<dbReference type="GO" id="GO:0009244">
    <property type="term" value="P:lipopolysaccharide core region biosynthetic process"/>
    <property type="evidence" value="ECO:0007669"/>
    <property type="project" value="TreeGrafter"/>
</dbReference>
<evidence type="ECO:0000256" key="2">
    <source>
        <dbReference type="ARBA" id="ARBA00022679"/>
    </source>
</evidence>
<keyword evidence="2 3" id="KW-0808">Transferase</keyword>
<dbReference type="AlphaFoldDB" id="A0A4P7D5A1"/>
<dbReference type="EMBL" id="CP038150">
    <property type="protein sequence ID" value="QBR01955.1"/>
    <property type="molecule type" value="Genomic_DNA"/>
</dbReference>
<dbReference type="CDD" id="cd03789">
    <property type="entry name" value="GT9_LPS_heptosyltransferase"/>
    <property type="match status" value="1"/>
</dbReference>
<dbReference type="PANTHER" id="PTHR30160">
    <property type="entry name" value="TETRAACYLDISACCHARIDE 4'-KINASE-RELATED"/>
    <property type="match status" value="1"/>
</dbReference>
<dbReference type="KEGG" id="ppai:E1956_33020"/>
<name>A0A4P7D5A1_9BURK</name>